<dbReference type="Pfam" id="PF00945">
    <property type="entry name" value="Rhabdo_ncap"/>
    <property type="match status" value="1"/>
</dbReference>
<name>A0A6F8PYS8_9RHAB</name>
<evidence type="ECO:0000256" key="9">
    <source>
        <dbReference type="ARBA" id="ARBA00023200"/>
    </source>
</evidence>
<keyword evidence="6" id="KW-0946">Virion</keyword>
<keyword evidence="8 13" id="KW-0543">Viral nucleoprotein</keyword>
<feature type="domain" description="Rhabdovirus nucleocapsid" evidence="12">
    <location>
        <begin position="27"/>
        <end position="364"/>
    </location>
</feature>
<evidence type="ECO:0000256" key="8">
    <source>
        <dbReference type="ARBA" id="ARBA00023086"/>
    </source>
</evidence>
<keyword evidence="7" id="KW-0694">RNA-binding</keyword>
<gene>
    <name evidence="13" type="primary">N</name>
</gene>
<keyword evidence="5" id="KW-0167">Capsid protein</keyword>
<dbReference type="GO" id="GO:0019013">
    <property type="term" value="C:viral nucleocapsid"/>
    <property type="evidence" value="ECO:0007669"/>
    <property type="project" value="UniProtKB-KW"/>
</dbReference>
<reference evidence="13" key="1">
    <citation type="journal article" date="2020" name="Viruses">
        <title>Deciphering the Virome of Culex vishnui Subgroup Mosquitoes, the Major Vectors of Japanese Encephalitis, in Japan.</title>
        <authorList>
            <person name="Faizah A.N."/>
            <person name="Kobayashi D."/>
            <person name="Isawa H."/>
            <person name="Amoa-Bosompem M."/>
            <person name="Murota K."/>
            <person name="Higa Y."/>
            <person name="Futami K."/>
            <person name="Shimada S."/>
            <person name="Kim K.S."/>
            <person name="Itokawa K."/>
            <person name="Watanabe M."/>
            <person name="Tsuda Y."/>
            <person name="Minakawa N."/>
            <person name="Miura K."/>
            <person name="Hirayama K."/>
            <person name="Sawabe K."/>
        </authorList>
    </citation>
    <scope>NUCLEOTIDE SEQUENCE</scope>
    <source>
        <strain evidence="13">17NGK-Cps-217</strain>
    </source>
</reference>
<proteinExistence type="predicted"/>
<evidence type="ECO:0000256" key="3">
    <source>
        <dbReference type="ARBA" id="ARBA00014389"/>
    </source>
</evidence>
<comment type="subcellular location">
    <subcellularLocation>
        <location evidence="1">Host cytoplasm</location>
    </subcellularLocation>
    <subcellularLocation>
        <location evidence="2">Virion</location>
    </subcellularLocation>
</comment>
<dbReference type="GO" id="GO:1990904">
    <property type="term" value="C:ribonucleoprotein complex"/>
    <property type="evidence" value="ECO:0007669"/>
    <property type="project" value="UniProtKB-KW"/>
</dbReference>
<dbReference type="Gene3D" id="1.10.3570.10">
    <property type="entry name" value="Rhabdovirus nucleocapsid protein like domain"/>
    <property type="match status" value="1"/>
</dbReference>
<evidence type="ECO:0000256" key="7">
    <source>
        <dbReference type="ARBA" id="ARBA00022884"/>
    </source>
</evidence>
<dbReference type="GO" id="GO:0003723">
    <property type="term" value="F:RNA binding"/>
    <property type="evidence" value="ECO:0007669"/>
    <property type="project" value="UniProtKB-KW"/>
</dbReference>
<evidence type="ECO:0000259" key="12">
    <source>
        <dbReference type="Pfam" id="PF00945"/>
    </source>
</evidence>
<dbReference type="InterPro" id="IPR023331">
    <property type="entry name" value="Rhabdovirus_ncapsid_C"/>
</dbReference>
<protein>
    <recommendedName>
        <fullName evidence="3">Nucleoprotein</fullName>
    </recommendedName>
    <alternativeName>
        <fullName evidence="11">Nucleocapsid protein</fullName>
    </alternativeName>
</protein>
<evidence type="ECO:0000256" key="5">
    <source>
        <dbReference type="ARBA" id="ARBA00022561"/>
    </source>
</evidence>
<dbReference type="Gene3D" id="1.10.3610.10">
    <property type="entry name" value="Nucleoprotein"/>
    <property type="match status" value="1"/>
</dbReference>
<dbReference type="InterPro" id="IPR000448">
    <property type="entry name" value="Rhabdo_ncapsid"/>
</dbReference>
<dbReference type="GO" id="GO:0019029">
    <property type="term" value="C:helical viral capsid"/>
    <property type="evidence" value="ECO:0007669"/>
    <property type="project" value="UniProtKB-KW"/>
</dbReference>
<evidence type="ECO:0000313" key="13">
    <source>
        <dbReference type="EMBL" id="BBQ04823.1"/>
    </source>
</evidence>
<dbReference type="SUPFAM" id="SSF140809">
    <property type="entry name" value="Rhabdovirus nucleoprotein-like"/>
    <property type="match status" value="1"/>
</dbReference>
<evidence type="ECO:0000256" key="2">
    <source>
        <dbReference type="ARBA" id="ARBA00004328"/>
    </source>
</evidence>
<dbReference type="EMBL" id="LC514056">
    <property type="protein sequence ID" value="BBQ04823.1"/>
    <property type="molecule type" value="Viral_cRNA"/>
</dbReference>
<organism evidence="13">
    <name type="scientific">Culex pseudovishnui rhabdo-like virus</name>
    <dbReference type="NCBI Taxonomy" id="2684265"/>
    <lineage>
        <taxon>Viruses</taxon>
        <taxon>Riboviria</taxon>
        <taxon>Orthornavirae</taxon>
        <taxon>Negarnaviricota</taxon>
        <taxon>Haploviricotina</taxon>
        <taxon>Monjiviricetes</taxon>
        <taxon>Mononegavirales</taxon>
        <taxon>Rhabdoviridae</taxon>
        <taxon>Alpharhabdovirinae</taxon>
        <taxon>Ohlsrhavirus</taxon>
        <taxon>Ohlsrhavirus pseudovishnui</taxon>
    </lineage>
</organism>
<evidence type="ECO:0000256" key="1">
    <source>
        <dbReference type="ARBA" id="ARBA00004192"/>
    </source>
</evidence>
<dbReference type="InterPro" id="IPR023330">
    <property type="entry name" value="Rhabdovirus_ncapsid_N"/>
</dbReference>
<evidence type="ECO:0000256" key="11">
    <source>
        <dbReference type="ARBA" id="ARBA00033344"/>
    </source>
</evidence>
<evidence type="ECO:0000256" key="6">
    <source>
        <dbReference type="ARBA" id="ARBA00022844"/>
    </source>
</evidence>
<keyword evidence="10" id="KW-0687">Ribonucleoprotein</keyword>
<evidence type="ECO:0000256" key="4">
    <source>
        <dbReference type="ARBA" id="ARBA00022497"/>
    </source>
</evidence>
<sequence length="436" mass="49313">MADQRVIRRVSADATKRVQVTHMEVGTEKPIVYPSTWFNAEGHEKPTLMVMPMGTGTRANLHATVRDGFANRNLDSRVAVRFLFSEFILKPGYLNENWVSFGRAIGARGGAVTLENLLTVTQDENPAALLQGVQPMSESETLKYVIMICAIYRLGQIAREDYRNKIADNVRNLLEPLEGEELDPGQCATDFKRWIAYQPYVKMMAAIDMFLQEFPLHTFSQARVGTIITRFKDCSALISTQSITKCLGLDFIDFAPWIWTNRCAEQYVRVTKSGEEMDNPRSYAMYFMDLGLSSKSPYSASVNPDLHFFYHVIGTCSGIQRSRNARFVGQPEVNNILLNALVLHYVMGTFATINEQFSATGVPVQEEDDQQVEAGLPQGKDPALWLGCMIQRRGRIPVHMRRRAAAEWLQHPDTREDTVGRYLYEKGAAFIADEEE</sequence>
<keyword evidence="4" id="KW-1139">Helical capsid protein</keyword>
<dbReference type="InterPro" id="IPR035961">
    <property type="entry name" value="Rhabdovirus_nucleoprotein-like"/>
</dbReference>
<evidence type="ECO:0000256" key="10">
    <source>
        <dbReference type="ARBA" id="ARBA00023274"/>
    </source>
</evidence>
<accession>A0A6F8PYS8</accession>
<dbReference type="GO" id="GO:0030430">
    <property type="term" value="C:host cell cytoplasm"/>
    <property type="evidence" value="ECO:0007669"/>
    <property type="project" value="UniProtKB-SubCell"/>
</dbReference>
<keyword evidence="9" id="KW-1035">Host cytoplasm</keyword>